<protein>
    <submittedName>
        <fullName evidence="2">Uncharacterized protein</fullName>
    </submittedName>
</protein>
<feature type="compositionally biased region" description="Low complexity" evidence="1">
    <location>
        <begin position="14"/>
        <end position="26"/>
    </location>
</feature>
<reference evidence="2" key="2">
    <citation type="submission" date="2021-10" db="EMBL/GenBank/DDBJ databases">
        <title>Phylogenomics reveals ancestral predisposition of the termite-cultivated fungus Termitomyces towards a domesticated lifestyle.</title>
        <authorList>
            <person name="Auxier B."/>
            <person name="Grum-Grzhimaylo A."/>
            <person name="Cardenas M.E."/>
            <person name="Lodge J.D."/>
            <person name="Laessoe T."/>
            <person name="Pedersen O."/>
            <person name="Smith M.E."/>
            <person name="Kuyper T.W."/>
            <person name="Franco-Molano E.A."/>
            <person name="Baroni T.J."/>
            <person name="Aanen D.K."/>
        </authorList>
    </citation>
    <scope>NUCLEOTIDE SEQUENCE</scope>
    <source>
        <strain evidence="2">D49</strain>
    </source>
</reference>
<comment type="caution">
    <text evidence="2">The sequence shown here is derived from an EMBL/GenBank/DDBJ whole genome shotgun (WGS) entry which is preliminary data.</text>
</comment>
<feature type="compositionally biased region" description="Acidic residues" evidence="1">
    <location>
        <begin position="236"/>
        <end position="247"/>
    </location>
</feature>
<evidence type="ECO:0000313" key="3">
    <source>
        <dbReference type="Proteomes" id="UP000717328"/>
    </source>
</evidence>
<accession>A0A9P7GFG7</accession>
<dbReference type="OrthoDB" id="3271097at2759"/>
<evidence type="ECO:0000313" key="2">
    <source>
        <dbReference type="EMBL" id="KAG5649569.1"/>
    </source>
</evidence>
<feature type="compositionally biased region" description="Basic residues" evidence="1">
    <location>
        <begin position="36"/>
        <end position="45"/>
    </location>
</feature>
<feature type="compositionally biased region" description="Basic residues" evidence="1">
    <location>
        <begin position="219"/>
        <end position="228"/>
    </location>
</feature>
<feature type="region of interest" description="Disordered" evidence="1">
    <location>
        <begin position="219"/>
        <end position="247"/>
    </location>
</feature>
<reference evidence="2" key="1">
    <citation type="submission" date="2021-02" db="EMBL/GenBank/DDBJ databases">
        <authorList>
            <person name="Nieuwenhuis M."/>
            <person name="Van De Peppel L.J.J."/>
        </authorList>
    </citation>
    <scope>NUCLEOTIDE SEQUENCE</scope>
    <source>
        <strain evidence="2">D49</strain>
    </source>
</reference>
<keyword evidence="3" id="KW-1185">Reference proteome</keyword>
<evidence type="ECO:0000256" key="1">
    <source>
        <dbReference type="SAM" id="MobiDB-lite"/>
    </source>
</evidence>
<dbReference type="AlphaFoldDB" id="A0A9P7GFG7"/>
<gene>
    <name evidence="2" type="ORF">H0H81_003053</name>
</gene>
<sequence length="247" mass="27241">MVGATNQRTRASRKTTTSASDPSTATCPDSNPAARAPKKRGGRPKKTPETETETSTVTPHTTQASEDRAPSPSGVPDPNPAVDMSSEEKDKEIERLRALLAAGKGTQTPSTENVATITPIVRPKGEAGDKKRGFVLRDAMELSGSREERAMYAAIVTHSRRSCTRVGLDLEAKFRCQDPEKLGKVFKLNRAAFPYLTKKRFPGDWASAEIVKLYLRGQRKSTRRKLKQRSLPNISDLEDEEDEEMVD</sequence>
<feature type="region of interest" description="Disordered" evidence="1">
    <location>
        <begin position="1"/>
        <end position="92"/>
    </location>
</feature>
<organism evidence="2 3">
    <name type="scientific">Sphagnurus paluster</name>
    <dbReference type="NCBI Taxonomy" id="117069"/>
    <lineage>
        <taxon>Eukaryota</taxon>
        <taxon>Fungi</taxon>
        <taxon>Dikarya</taxon>
        <taxon>Basidiomycota</taxon>
        <taxon>Agaricomycotina</taxon>
        <taxon>Agaricomycetes</taxon>
        <taxon>Agaricomycetidae</taxon>
        <taxon>Agaricales</taxon>
        <taxon>Tricholomatineae</taxon>
        <taxon>Lyophyllaceae</taxon>
        <taxon>Sphagnurus</taxon>
    </lineage>
</organism>
<dbReference type="Proteomes" id="UP000717328">
    <property type="component" value="Unassembled WGS sequence"/>
</dbReference>
<feature type="compositionally biased region" description="Low complexity" evidence="1">
    <location>
        <begin position="53"/>
        <end position="62"/>
    </location>
</feature>
<name>A0A9P7GFG7_9AGAR</name>
<dbReference type="EMBL" id="JABCKI010000867">
    <property type="protein sequence ID" value="KAG5649569.1"/>
    <property type="molecule type" value="Genomic_DNA"/>
</dbReference>
<proteinExistence type="predicted"/>